<evidence type="ECO:0000256" key="1">
    <source>
        <dbReference type="ARBA" id="ARBA00000085"/>
    </source>
</evidence>
<evidence type="ECO:0000256" key="2">
    <source>
        <dbReference type="ARBA" id="ARBA00004236"/>
    </source>
</evidence>
<evidence type="ECO:0000259" key="15">
    <source>
        <dbReference type="PROSITE" id="PS50113"/>
    </source>
</evidence>
<comment type="catalytic activity">
    <reaction evidence="1">
        <text>ATP + protein L-histidine = ADP + protein N-phospho-L-histidine.</text>
        <dbReference type="EC" id="2.7.13.3"/>
    </reaction>
</comment>
<dbReference type="SMART" id="SM00448">
    <property type="entry name" value="REC"/>
    <property type="match status" value="1"/>
</dbReference>
<dbReference type="InterPro" id="IPR036890">
    <property type="entry name" value="HATPase_C_sf"/>
</dbReference>
<dbReference type="PROSITE" id="PS50109">
    <property type="entry name" value="HIS_KIN"/>
    <property type="match status" value="1"/>
</dbReference>
<feature type="domain" description="Response regulatory" evidence="14">
    <location>
        <begin position="950"/>
        <end position="1063"/>
    </location>
</feature>
<organism evidence="16 17">
    <name type="scientific">Odoribacter laneus YIT 12061</name>
    <dbReference type="NCBI Taxonomy" id="742817"/>
    <lineage>
        <taxon>Bacteria</taxon>
        <taxon>Pseudomonadati</taxon>
        <taxon>Bacteroidota</taxon>
        <taxon>Bacteroidia</taxon>
        <taxon>Bacteroidales</taxon>
        <taxon>Odoribacteraceae</taxon>
        <taxon>Odoribacter</taxon>
    </lineage>
</organism>
<dbReference type="Gene3D" id="1.10.287.130">
    <property type="match status" value="1"/>
</dbReference>
<keyword evidence="7" id="KW-0547">Nucleotide-binding</keyword>
<dbReference type="InterPro" id="IPR000700">
    <property type="entry name" value="PAS-assoc_C"/>
</dbReference>
<evidence type="ECO:0000256" key="5">
    <source>
        <dbReference type="ARBA" id="ARBA00022553"/>
    </source>
</evidence>
<comment type="subcellular location">
    <subcellularLocation>
        <location evidence="2">Cell membrane</location>
    </subcellularLocation>
</comment>
<dbReference type="CDD" id="cd16922">
    <property type="entry name" value="HATPase_EvgS-ArcB-TorS-like"/>
    <property type="match status" value="1"/>
</dbReference>
<keyword evidence="10" id="KW-0902">Two-component regulatory system</keyword>
<dbReference type="Gene3D" id="3.40.50.2300">
    <property type="match status" value="1"/>
</dbReference>
<dbReference type="PANTHER" id="PTHR43047:SF64">
    <property type="entry name" value="HISTIDINE KINASE CONTAINING CHEY-HOMOLOGOUS RECEIVER DOMAIN AND PAS DOMAIN-RELATED"/>
    <property type="match status" value="1"/>
</dbReference>
<comment type="caution">
    <text evidence="16">The sequence shown here is derived from an EMBL/GenBank/DDBJ whole genome shotgun (WGS) entry which is preliminary data.</text>
</comment>
<dbReference type="AlphaFoldDB" id="H1DDP6"/>
<dbReference type="InterPro" id="IPR011006">
    <property type="entry name" value="CheY-like_superfamily"/>
</dbReference>
<keyword evidence="9" id="KW-0067">ATP-binding</keyword>
<keyword evidence="11" id="KW-0472">Membrane</keyword>
<feature type="domain" description="PAC" evidence="15">
    <location>
        <begin position="643"/>
        <end position="696"/>
    </location>
</feature>
<keyword evidence="8" id="KW-0418">Kinase</keyword>
<dbReference type="CDD" id="cd17546">
    <property type="entry name" value="REC_hyHK_CKI1_RcsC-like"/>
    <property type="match status" value="1"/>
</dbReference>
<dbReference type="InterPro" id="IPR036097">
    <property type="entry name" value="HisK_dim/P_sf"/>
</dbReference>
<proteinExistence type="predicted"/>
<reference evidence="16 17" key="1">
    <citation type="submission" date="2012-01" db="EMBL/GenBank/DDBJ databases">
        <title>The Genome Sequence of Odoribacter laneus YIT 12061.</title>
        <authorList>
            <consortium name="The Broad Institute Genome Sequencing Platform"/>
            <person name="Earl A."/>
            <person name="Ward D."/>
            <person name="Feldgarden M."/>
            <person name="Gevers D."/>
            <person name="Morotomi M."/>
            <person name="Young S.K."/>
            <person name="Zeng Q."/>
            <person name="Gargeya S."/>
            <person name="Fitzgerald M."/>
            <person name="Haas B."/>
            <person name="Abouelleil A."/>
            <person name="Alvarado L."/>
            <person name="Arachchi H.M."/>
            <person name="Berlin A."/>
            <person name="Chapman S.B."/>
            <person name="Gearin G."/>
            <person name="Goldberg J."/>
            <person name="Griggs A."/>
            <person name="Gujja S."/>
            <person name="Hansen M."/>
            <person name="Heiman D."/>
            <person name="Howarth C."/>
            <person name="Larimer J."/>
            <person name="Lui A."/>
            <person name="MacDonald P.J.P."/>
            <person name="McCowen C."/>
            <person name="Montmayeur A."/>
            <person name="Murphy C."/>
            <person name="Neiman D."/>
            <person name="Pearson M."/>
            <person name="Priest M."/>
            <person name="Roberts A."/>
            <person name="Saif S."/>
            <person name="Shea T."/>
            <person name="Sisk P."/>
            <person name="Stolte C."/>
            <person name="Sykes S."/>
            <person name="Wortman J."/>
            <person name="Nusbaum C."/>
            <person name="Birren B."/>
        </authorList>
    </citation>
    <scope>NUCLEOTIDE SEQUENCE [LARGE SCALE GENOMIC DNA]</scope>
    <source>
        <strain evidence="16 17">YIT 12061</strain>
    </source>
</reference>
<evidence type="ECO:0000313" key="17">
    <source>
        <dbReference type="Proteomes" id="UP000004892"/>
    </source>
</evidence>
<dbReference type="InterPro" id="IPR000014">
    <property type="entry name" value="PAS"/>
</dbReference>
<dbReference type="SUPFAM" id="SSF55781">
    <property type="entry name" value="GAF domain-like"/>
    <property type="match status" value="1"/>
</dbReference>
<dbReference type="PROSITE" id="PS50110">
    <property type="entry name" value="RESPONSE_REGULATORY"/>
    <property type="match status" value="1"/>
</dbReference>
<evidence type="ECO:0000256" key="4">
    <source>
        <dbReference type="ARBA" id="ARBA00022475"/>
    </source>
</evidence>
<evidence type="ECO:0000259" key="13">
    <source>
        <dbReference type="PROSITE" id="PS50109"/>
    </source>
</evidence>
<dbReference type="SMART" id="SM00388">
    <property type="entry name" value="HisKA"/>
    <property type="match status" value="1"/>
</dbReference>
<dbReference type="FunFam" id="3.30.565.10:FF:000023">
    <property type="entry name" value="PAS domain-containing sensor histidine kinase"/>
    <property type="match status" value="1"/>
</dbReference>
<dbReference type="PROSITE" id="PS50113">
    <property type="entry name" value="PAC"/>
    <property type="match status" value="1"/>
</dbReference>
<evidence type="ECO:0000256" key="9">
    <source>
        <dbReference type="ARBA" id="ARBA00022840"/>
    </source>
</evidence>
<dbReference type="Pfam" id="PF02518">
    <property type="entry name" value="HATPase_c"/>
    <property type="match status" value="1"/>
</dbReference>
<dbReference type="Pfam" id="PF00072">
    <property type="entry name" value="Response_reg"/>
    <property type="match status" value="1"/>
</dbReference>
<dbReference type="STRING" id="742817.HMPREF9449_00382"/>
<dbReference type="CDD" id="cd00082">
    <property type="entry name" value="HisKA"/>
    <property type="match status" value="1"/>
</dbReference>
<feature type="domain" description="Histidine kinase" evidence="13">
    <location>
        <begin position="714"/>
        <end position="924"/>
    </location>
</feature>
<dbReference type="FunFam" id="1.10.287.130:FF:000002">
    <property type="entry name" value="Two-component osmosensing histidine kinase"/>
    <property type="match status" value="1"/>
</dbReference>
<dbReference type="SUPFAM" id="SSF47384">
    <property type="entry name" value="Homodimeric domain of signal transducing histidine kinase"/>
    <property type="match status" value="1"/>
</dbReference>
<evidence type="ECO:0000256" key="7">
    <source>
        <dbReference type="ARBA" id="ARBA00022741"/>
    </source>
</evidence>
<dbReference type="SMART" id="SM00387">
    <property type="entry name" value="HATPase_c"/>
    <property type="match status" value="1"/>
</dbReference>
<dbReference type="Pfam" id="PF01590">
    <property type="entry name" value="GAF"/>
    <property type="match status" value="1"/>
</dbReference>
<dbReference type="InterPro" id="IPR035965">
    <property type="entry name" value="PAS-like_dom_sf"/>
</dbReference>
<dbReference type="eggNOG" id="COG2203">
    <property type="taxonomic scope" value="Bacteria"/>
</dbReference>
<dbReference type="RefSeq" id="WP_009135536.1">
    <property type="nucleotide sequence ID" value="NZ_JH594596.1"/>
</dbReference>
<dbReference type="PANTHER" id="PTHR43047">
    <property type="entry name" value="TWO-COMPONENT HISTIDINE PROTEIN KINASE"/>
    <property type="match status" value="1"/>
</dbReference>
<evidence type="ECO:0000256" key="12">
    <source>
        <dbReference type="PROSITE-ProRule" id="PRU00169"/>
    </source>
</evidence>
<feature type="modified residue" description="4-aspartylphosphate" evidence="12">
    <location>
        <position position="998"/>
    </location>
</feature>
<evidence type="ECO:0000259" key="14">
    <source>
        <dbReference type="PROSITE" id="PS50110"/>
    </source>
</evidence>
<dbReference type="GO" id="GO:0000155">
    <property type="term" value="F:phosphorelay sensor kinase activity"/>
    <property type="evidence" value="ECO:0007669"/>
    <property type="project" value="InterPro"/>
</dbReference>
<gene>
    <name evidence="16" type="ORF">HMPREF9449_00382</name>
</gene>
<keyword evidence="5 12" id="KW-0597">Phosphoprotein</keyword>
<dbReference type="GO" id="GO:0005524">
    <property type="term" value="F:ATP binding"/>
    <property type="evidence" value="ECO:0007669"/>
    <property type="project" value="UniProtKB-KW"/>
</dbReference>
<dbReference type="InterPro" id="IPR003018">
    <property type="entry name" value="GAF"/>
</dbReference>
<evidence type="ECO:0000256" key="10">
    <source>
        <dbReference type="ARBA" id="ARBA00023012"/>
    </source>
</evidence>
<dbReference type="NCBIfam" id="TIGR00229">
    <property type="entry name" value="sensory_box"/>
    <property type="match status" value="1"/>
</dbReference>
<accession>H1DDP6</accession>
<dbReference type="InterPro" id="IPR003594">
    <property type="entry name" value="HATPase_dom"/>
</dbReference>
<evidence type="ECO:0000313" key="16">
    <source>
        <dbReference type="EMBL" id="EHP50693.1"/>
    </source>
</evidence>
<dbReference type="Proteomes" id="UP000004892">
    <property type="component" value="Unassembled WGS sequence"/>
</dbReference>
<dbReference type="InterPro" id="IPR003661">
    <property type="entry name" value="HisK_dim/P_dom"/>
</dbReference>
<dbReference type="InterPro" id="IPR005467">
    <property type="entry name" value="His_kinase_dom"/>
</dbReference>
<keyword evidence="4" id="KW-1003">Cell membrane</keyword>
<dbReference type="InterPro" id="IPR004358">
    <property type="entry name" value="Sig_transdc_His_kin-like_C"/>
</dbReference>
<evidence type="ECO:0000256" key="11">
    <source>
        <dbReference type="ARBA" id="ARBA00023136"/>
    </source>
</evidence>
<protein>
    <recommendedName>
        <fullName evidence="3">histidine kinase</fullName>
        <ecNumber evidence="3">2.7.13.3</ecNumber>
    </recommendedName>
</protein>
<evidence type="ECO:0000256" key="8">
    <source>
        <dbReference type="ARBA" id="ARBA00022777"/>
    </source>
</evidence>
<evidence type="ECO:0000256" key="6">
    <source>
        <dbReference type="ARBA" id="ARBA00022679"/>
    </source>
</evidence>
<dbReference type="Gene3D" id="3.30.565.10">
    <property type="entry name" value="Histidine kinase-like ATPase, C-terminal domain"/>
    <property type="match status" value="1"/>
</dbReference>
<dbReference type="Gene3D" id="3.30.450.40">
    <property type="match status" value="1"/>
</dbReference>
<dbReference type="EMBL" id="ADMC01000005">
    <property type="protein sequence ID" value="EHP50693.1"/>
    <property type="molecule type" value="Genomic_DNA"/>
</dbReference>
<dbReference type="SMART" id="SM00065">
    <property type="entry name" value="GAF"/>
    <property type="match status" value="1"/>
</dbReference>
<keyword evidence="6" id="KW-0808">Transferase</keyword>
<dbReference type="PATRIC" id="fig|742817.3.peg.405"/>
<dbReference type="Pfam" id="PF13426">
    <property type="entry name" value="PAS_9"/>
    <property type="match status" value="2"/>
</dbReference>
<dbReference type="SUPFAM" id="SSF55785">
    <property type="entry name" value="PYP-like sensor domain (PAS domain)"/>
    <property type="match status" value="3"/>
</dbReference>
<dbReference type="GO" id="GO:0005886">
    <property type="term" value="C:plasma membrane"/>
    <property type="evidence" value="ECO:0007669"/>
    <property type="project" value="UniProtKB-SubCell"/>
</dbReference>
<dbReference type="SUPFAM" id="SSF52172">
    <property type="entry name" value="CheY-like"/>
    <property type="match status" value="1"/>
</dbReference>
<dbReference type="Gene3D" id="3.30.450.20">
    <property type="entry name" value="PAS domain"/>
    <property type="match status" value="4"/>
</dbReference>
<dbReference type="SUPFAM" id="SSF55874">
    <property type="entry name" value="ATPase domain of HSP90 chaperone/DNA topoisomerase II/histidine kinase"/>
    <property type="match status" value="1"/>
</dbReference>
<dbReference type="GeneID" id="98068036"/>
<dbReference type="eggNOG" id="COG2205">
    <property type="taxonomic scope" value="Bacteria"/>
</dbReference>
<dbReference type="PRINTS" id="PR00344">
    <property type="entry name" value="BCTRLSENSOR"/>
</dbReference>
<dbReference type="Pfam" id="PF00512">
    <property type="entry name" value="HisKA"/>
    <property type="match status" value="1"/>
</dbReference>
<sequence>MVVKNEFEQNEIQKLLKAANIGWWKADFKQEVYICSDFLQDLLGLKSDLLPFWDFYNLIRDDYKNRISSEFATIKNQEVYEQTFPIFSRYGEKWIHSKMYHKEKTENGQIIAYGFIQCIDNPETQHSTVQQINELLYRQHSISRSLLSFMQTKDIGKVIRKILEDILIQFQGSRVYIFQYNKEGTSQKCTYEVVAPEVSAQQEWLQDLKLKDTPWATATLKAQRPIILYSLNEMPAAAQQEKEILVRQGIKSLMIVPMASGNKTHGYLGIDIVDRYRNWQNEDYQWLASLANIISLCLKLLESEKEAQIEREYFRDLYIHMPIAYIRFKILYDQNHQLVDYRFIDLNPAFEKLTGKPIQEYLNRKGSECISTIPFDTQLSHLKKIFEEGGYTQMTYQNKAETVYFRVILYAASADEVICFFSDITETFKAHKALDHSEKTLRNLFANIPVGIEIYDRNGVLKDLNEKDMSIFGLKEKKEALGVTLFENPNFSPELKQQFRNKEDMNFELKYDFSKVNHYYTSVQKGIKNLLVRAKPLYDEEGNFENYILIIIDNTDTLSAHNRIQNFENFFSLIAGFAKIGYFKWNPLTKDGFAISQWYKNLNENEDTPMENIIGIYAHLHPEDAQMLIQGYKDMIAGKITSLKKQIRVITSPGNLKWLRCNITVKEYDPAKNNIELIGVNFDITETKAIETELIEAKNKAETLDKLKSAFLANMSHEIRTPLNAIVGFSSLLVDTQDTQEQQEYLSIIQKNSDLLLQLISDILDLSKIESGTFEFTYGKIDVNNLCAEIIQTISVKANTEVELIFGSHLPVCIIESDKNRLTQIITNFINNALKFTSSGSITLSYTVSHNFIKFSVTDTGIGIPPEKQKNIFERFVKLNTFVPGTGLGLSICKNLVEQMGGQIGVESEEGKGSCFWFCLPYIHYKNDNNSVNLMNNSEMNPENAQGRSLILVAEDTDSNFLLISTILKKDYEIVRACNGIEAVEKYKTLSPALILMDIKMPLMDGLEATRQIRALNPQIPIIAITAFAFDSDRQNSLQAGCSDYLTKPISPQLLRETLKKYMN</sequence>
<evidence type="ECO:0000256" key="3">
    <source>
        <dbReference type="ARBA" id="ARBA00012438"/>
    </source>
</evidence>
<name>H1DDP6_9BACT</name>
<dbReference type="InterPro" id="IPR001789">
    <property type="entry name" value="Sig_transdc_resp-reg_receiver"/>
</dbReference>
<dbReference type="InterPro" id="IPR029016">
    <property type="entry name" value="GAF-like_dom_sf"/>
</dbReference>
<keyword evidence="17" id="KW-1185">Reference proteome</keyword>
<dbReference type="HOGENOM" id="CLU_000445_89_13_10"/>
<dbReference type="EC" id="2.7.13.3" evidence="3"/>